<dbReference type="OrthoDB" id="6428749at2759"/>
<dbReference type="Pfam" id="PF01425">
    <property type="entry name" value="Amidase"/>
    <property type="match status" value="1"/>
</dbReference>
<evidence type="ECO:0000256" key="5">
    <source>
        <dbReference type="SAM" id="MobiDB-lite"/>
    </source>
</evidence>
<dbReference type="PANTHER" id="PTHR46072:SF6">
    <property type="entry name" value="AMIDASE, PUTATIVE (AFU_ORTHOLOGUE AFUA_1G14530)-RELATED"/>
    <property type="match status" value="1"/>
</dbReference>
<name>A0A1L7WT80_9HELO</name>
<feature type="region of interest" description="Disordered" evidence="5">
    <location>
        <begin position="1"/>
        <end position="53"/>
    </location>
</feature>
<sequence length="630" mass="68563">MLANSSQEPPAKDADQSLTTIHDISTGPTTPPAMSTTSSHDQSPEVAETSQFESLRQSAVNRAMRTLKGIYEEFKLLKDAFQALITFTDFIENFLRHASLSNGSGSSTIEPTSCPPQLFIPTAQIIVTKFEAIQSSDKLAFDVVLYFIQRSMTSTDLGGLTLINKVLMSRLKEQHIMLYELHRTTKAAFDSSHEALTKIITKTKGCKDDEAALEKLLRAFDWAPGMLNKSISLLSSSLSCFASHVARLSNLVEDPSNKKEAKRLVYLGPYPMLYTLNDGIVKIPCIAAYLVHVEKVESKVKEEHKAKDETKDELEMFAYAWQLFAKWSVDEPKPLFSSALQRAKELDESLARNGRVVGPLHGLPISVKDSFDVIGVDSSIGIASLWFKPATDNSPLIDLLLSLGCIIIAKTNVPQTLSSLDSINNGFGRAMNPINRLYTAGGSSGGEGVIVAMRGSMVGWGADTGGSIRVPAMCNGIFGIKSSNGRVPTGGGPLISTNGISRCAVSAVSSKVDAVICVIGPHPVPEIERYNAAGYTSSWTLLDYPAGSVPVRPFSETDLDLGQPQGGTVISSWDERNRQLWDEKTVDRRVYVGTPLSVQVVTPKLQDKRLIEAMRIVDAAVHQKGSRVRL</sequence>
<dbReference type="PROSITE" id="PS00571">
    <property type="entry name" value="AMIDASES"/>
    <property type="match status" value="1"/>
</dbReference>
<comment type="similarity">
    <text evidence="2">Belongs to the amidase family.</text>
</comment>
<accession>A0A1L7WT80</accession>
<dbReference type="PANTHER" id="PTHR46072">
    <property type="entry name" value="AMIDASE-RELATED-RELATED"/>
    <property type="match status" value="1"/>
</dbReference>
<dbReference type="AlphaFoldDB" id="A0A1L7WT80"/>
<comment type="catalytic activity">
    <reaction evidence="1">
        <text>a monocarboxylic acid amide + H2O = a monocarboxylate + NH4(+)</text>
        <dbReference type="Rhea" id="RHEA:12020"/>
        <dbReference type="ChEBI" id="CHEBI:15377"/>
        <dbReference type="ChEBI" id="CHEBI:28938"/>
        <dbReference type="ChEBI" id="CHEBI:35757"/>
        <dbReference type="ChEBI" id="CHEBI:83628"/>
        <dbReference type="EC" id="3.5.1.4"/>
    </reaction>
</comment>
<dbReference type="STRING" id="576137.A0A1L7WT80"/>
<evidence type="ECO:0000313" key="7">
    <source>
        <dbReference type="EMBL" id="CZR55961.1"/>
    </source>
</evidence>
<dbReference type="Gene3D" id="3.90.1300.10">
    <property type="entry name" value="Amidase signature (AS) domain"/>
    <property type="match status" value="2"/>
</dbReference>
<gene>
    <name evidence="7" type="ORF">PAC_05849</name>
</gene>
<dbReference type="SUPFAM" id="SSF75304">
    <property type="entry name" value="Amidase signature (AS) enzymes"/>
    <property type="match status" value="2"/>
</dbReference>
<dbReference type="GO" id="GO:0004040">
    <property type="term" value="F:amidase activity"/>
    <property type="evidence" value="ECO:0007669"/>
    <property type="project" value="UniProtKB-EC"/>
</dbReference>
<proteinExistence type="inferred from homology"/>
<dbReference type="InterPro" id="IPR020556">
    <property type="entry name" value="Amidase_CS"/>
</dbReference>
<keyword evidence="8" id="KW-1185">Reference proteome</keyword>
<dbReference type="InterPro" id="IPR023631">
    <property type="entry name" value="Amidase_dom"/>
</dbReference>
<protein>
    <recommendedName>
        <fullName evidence="3">amidase</fullName>
        <ecNumber evidence="3">3.5.1.4</ecNumber>
    </recommendedName>
</protein>
<evidence type="ECO:0000256" key="4">
    <source>
        <dbReference type="ARBA" id="ARBA00022801"/>
    </source>
</evidence>
<dbReference type="EC" id="3.5.1.4" evidence="3"/>
<evidence type="ECO:0000256" key="2">
    <source>
        <dbReference type="ARBA" id="ARBA00009199"/>
    </source>
</evidence>
<evidence type="ECO:0000256" key="3">
    <source>
        <dbReference type="ARBA" id="ARBA00012922"/>
    </source>
</evidence>
<evidence type="ECO:0000259" key="6">
    <source>
        <dbReference type="Pfam" id="PF01425"/>
    </source>
</evidence>
<organism evidence="7 8">
    <name type="scientific">Phialocephala subalpina</name>
    <dbReference type="NCBI Taxonomy" id="576137"/>
    <lineage>
        <taxon>Eukaryota</taxon>
        <taxon>Fungi</taxon>
        <taxon>Dikarya</taxon>
        <taxon>Ascomycota</taxon>
        <taxon>Pezizomycotina</taxon>
        <taxon>Leotiomycetes</taxon>
        <taxon>Helotiales</taxon>
        <taxon>Mollisiaceae</taxon>
        <taxon>Phialocephala</taxon>
        <taxon>Phialocephala fortinii species complex</taxon>
    </lineage>
</organism>
<keyword evidence="4" id="KW-0378">Hydrolase</keyword>
<evidence type="ECO:0000313" key="8">
    <source>
        <dbReference type="Proteomes" id="UP000184330"/>
    </source>
</evidence>
<dbReference type="InterPro" id="IPR036928">
    <property type="entry name" value="AS_sf"/>
</dbReference>
<reference evidence="7 8" key="1">
    <citation type="submission" date="2016-03" db="EMBL/GenBank/DDBJ databases">
        <authorList>
            <person name="Ploux O."/>
        </authorList>
    </citation>
    <scope>NUCLEOTIDE SEQUENCE [LARGE SCALE GENOMIC DNA]</scope>
    <source>
        <strain evidence="7 8">UAMH 11012</strain>
    </source>
</reference>
<feature type="compositionally biased region" description="Low complexity" evidence="5">
    <location>
        <begin position="25"/>
        <end position="39"/>
    </location>
</feature>
<dbReference type="EMBL" id="FJOG01000007">
    <property type="protein sequence ID" value="CZR55961.1"/>
    <property type="molecule type" value="Genomic_DNA"/>
</dbReference>
<dbReference type="Proteomes" id="UP000184330">
    <property type="component" value="Unassembled WGS sequence"/>
</dbReference>
<feature type="domain" description="Amidase" evidence="6">
    <location>
        <begin position="336"/>
        <end position="492"/>
    </location>
</feature>
<evidence type="ECO:0000256" key="1">
    <source>
        <dbReference type="ARBA" id="ARBA00001311"/>
    </source>
</evidence>